<dbReference type="InterPro" id="IPR031876">
    <property type="entry name" value="DUF4760"/>
</dbReference>
<organism evidence="2 3">
    <name type="scientific">Alteromonas profundi</name>
    <dbReference type="NCBI Taxonomy" id="2696062"/>
    <lineage>
        <taxon>Bacteria</taxon>
        <taxon>Pseudomonadati</taxon>
        <taxon>Pseudomonadota</taxon>
        <taxon>Gammaproteobacteria</taxon>
        <taxon>Alteromonadales</taxon>
        <taxon>Alteromonadaceae</taxon>
        <taxon>Alteromonas/Salinimonas group</taxon>
        <taxon>Alteromonas</taxon>
    </lineage>
</organism>
<keyword evidence="1" id="KW-0812">Transmembrane</keyword>
<dbReference type="AlphaFoldDB" id="A0A7X5LM61"/>
<comment type="caution">
    <text evidence="2">The sequence shown here is derived from an EMBL/GenBank/DDBJ whole genome shotgun (WGS) entry which is preliminary data.</text>
</comment>
<keyword evidence="1" id="KW-0472">Membrane</keyword>
<evidence type="ECO:0000256" key="1">
    <source>
        <dbReference type="SAM" id="Phobius"/>
    </source>
</evidence>
<dbReference type="Pfam" id="PF15956">
    <property type="entry name" value="DUF4760"/>
    <property type="match status" value="1"/>
</dbReference>
<protein>
    <submittedName>
        <fullName evidence="2">DUF4760 domain-containing protein</fullName>
    </submittedName>
</protein>
<gene>
    <name evidence="2" type="ORF">GTH32_11935</name>
</gene>
<proteinExistence type="predicted"/>
<reference evidence="2 3" key="1">
    <citation type="submission" date="2020-01" db="EMBL/GenBank/DDBJ databases">
        <authorList>
            <person name="Chen J."/>
            <person name="Zhu S."/>
            <person name="Yang J."/>
        </authorList>
    </citation>
    <scope>NUCLEOTIDE SEQUENCE [LARGE SCALE GENOMIC DNA]</scope>
    <source>
        <strain evidence="2 3">345S023</strain>
    </source>
</reference>
<dbReference type="RefSeq" id="WP_163086008.1">
    <property type="nucleotide sequence ID" value="NZ_JAAAWN010000015.1"/>
</dbReference>
<dbReference type="Proteomes" id="UP000470213">
    <property type="component" value="Unassembled WGS sequence"/>
</dbReference>
<evidence type="ECO:0000313" key="3">
    <source>
        <dbReference type="Proteomes" id="UP000470213"/>
    </source>
</evidence>
<feature type="transmembrane region" description="Helical" evidence="1">
    <location>
        <begin position="18"/>
        <end position="41"/>
    </location>
</feature>
<keyword evidence="3" id="KW-1185">Reference proteome</keyword>
<evidence type="ECO:0000313" key="2">
    <source>
        <dbReference type="EMBL" id="NDV91887.1"/>
    </source>
</evidence>
<keyword evidence="1" id="KW-1133">Transmembrane helix</keyword>
<dbReference type="EMBL" id="JAAAWN010000015">
    <property type="protein sequence ID" value="NDV91887.1"/>
    <property type="molecule type" value="Genomic_DNA"/>
</dbReference>
<sequence length="196" mass="23053">MITSIGGIFLIHRVDEKLISATAILLSATLALTAALLNLAYSRQTAREANSLEFQKRLQDNDEYIEHVRKVGEAIAKRNELDFAELAQPEQRSNEYTIAIRYVLNTWEQASNAIRHDLYDELYLYEAYKSMVVDFGLYFREFISSSQKRQVTFYENFSWLVLKWVIRKDSIKEKNRKKELKLIFKKLNRLAPKKIH</sequence>
<name>A0A7X5LM61_9ALTE</name>
<accession>A0A7X5LM61</accession>